<evidence type="ECO:0000259" key="3">
    <source>
        <dbReference type="Pfam" id="PF10017"/>
    </source>
</evidence>
<dbReference type="PANTHER" id="PTHR43397:SF1">
    <property type="entry name" value="ERGOTHIONEINE BIOSYNTHESIS PROTEIN 1"/>
    <property type="match status" value="1"/>
</dbReference>
<evidence type="ECO:0000256" key="2">
    <source>
        <dbReference type="ARBA" id="ARBA00022679"/>
    </source>
</evidence>
<dbReference type="InterPro" id="IPR051128">
    <property type="entry name" value="EgtD_Methyltrsf_superfamily"/>
</dbReference>
<dbReference type="InterPro" id="IPR019257">
    <property type="entry name" value="MeTrfase_dom"/>
</dbReference>
<organism evidence="4 5">
    <name type="scientific">Paraburkholderia dinghuensis</name>
    <dbReference type="NCBI Taxonomy" id="2305225"/>
    <lineage>
        <taxon>Bacteria</taxon>
        <taxon>Pseudomonadati</taxon>
        <taxon>Pseudomonadota</taxon>
        <taxon>Betaproteobacteria</taxon>
        <taxon>Burkholderiales</taxon>
        <taxon>Burkholderiaceae</taxon>
        <taxon>Paraburkholderia</taxon>
    </lineage>
</organism>
<dbReference type="RefSeq" id="WP_124152818.1">
    <property type="nucleotide sequence ID" value="NZ_RQIS01000015.1"/>
</dbReference>
<dbReference type="AlphaFoldDB" id="A0A3N6MK70"/>
<feature type="domain" description="Histidine-specific methyltransferase SAM-dependent" evidence="3">
    <location>
        <begin position="20"/>
        <end position="326"/>
    </location>
</feature>
<dbReference type="SUPFAM" id="SSF53335">
    <property type="entry name" value="S-adenosyl-L-methionine-dependent methyltransferases"/>
    <property type="match status" value="1"/>
</dbReference>
<dbReference type="InterPro" id="IPR029063">
    <property type="entry name" value="SAM-dependent_MTases_sf"/>
</dbReference>
<dbReference type="Proteomes" id="UP000272778">
    <property type="component" value="Unassembled WGS sequence"/>
</dbReference>
<sequence>MSRPAPRPASARPSPALVTFAAEVRDGLTHAPQKELPSKYLYDEVGSALFEVITVLPEYGVTRSEERLLTRYATEIVDALPADVSVAELGSGSGRKTRRILEALCRKRPISYSPIEISRTALQLCRRELADIERISIVGYERDYLAGLAEVSRNRASGEQLLVLFLGSTIGNFARLAATRFLRDIRAMLQPGDTLLLGTDLVKPVKTLLAAYDDSIGATAAFNLNLLARVNRELDGNFELAAFEHVARFNPDARSIEMHLRAKTHVEARVGLAGLAVTLEAGETIWTESSHKYHADEIPAIAADAGFTCAQQWVEKEWGFAESLLTAT</sequence>
<evidence type="ECO:0000313" key="5">
    <source>
        <dbReference type="Proteomes" id="UP000272778"/>
    </source>
</evidence>
<gene>
    <name evidence="4" type="primary">egtD</name>
    <name evidence="4" type="ORF">D1Y85_20040</name>
</gene>
<evidence type="ECO:0000313" key="4">
    <source>
        <dbReference type="EMBL" id="RQH03928.1"/>
    </source>
</evidence>
<dbReference type="OrthoDB" id="5289726at2"/>
<dbReference type="EMBL" id="RQIS01000015">
    <property type="protein sequence ID" value="RQH03928.1"/>
    <property type="molecule type" value="Genomic_DNA"/>
</dbReference>
<dbReference type="GO" id="GO:0032259">
    <property type="term" value="P:methylation"/>
    <property type="evidence" value="ECO:0007669"/>
    <property type="project" value="UniProtKB-KW"/>
</dbReference>
<keyword evidence="5" id="KW-1185">Reference proteome</keyword>
<protein>
    <submittedName>
        <fullName evidence="4">L-histidine N(Alpha)-methyltransferase</fullName>
        <ecNumber evidence="4">2.1.1.44</ecNumber>
    </submittedName>
</protein>
<dbReference type="InterPro" id="IPR035094">
    <property type="entry name" value="EgtD"/>
</dbReference>
<evidence type="ECO:0000256" key="1">
    <source>
        <dbReference type="ARBA" id="ARBA00022603"/>
    </source>
</evidence>
<reference evidence="4 5" key="1">
    <citation type="submission" date="2018-11" db="EMBL/GenBank/DDBJ databases">
        <title>Paraburkholderia sp. DHOA04, isolated from soil.</title>
        <authorList>
            <person name="Gao Z.-H."/>
            <person name="Qiu L.-H."/>
            <person name="Fu J.-C."/>
        </authorList>
    </citation>
    <scope>NUCLEOTIDE SEQUENCE [LARGE SCALE GENOMIC DNA]</scope>
    <source>
        <strain evidence="4 5">DHOA04</strain>
    </source>
</reference>
<accession>A0A3N6MK70</accession>
<dbReference type="InterPro" id="IPR017804">
    <property type="entry name" value="MeTrfase_EgtD-like"/>
</dbReference>
<comment type="caution">
    <text evidence="4">The sequence shown here is derived from an EMBL/GenBank/DDBJ whole genome shotgun (WGS) entry which is preliminary data.</text>
</comment>
<dbReference type="PIRSF" id="PIRSF018005">
    <property type="entry name" value="UCP018005"/>
    <property type="match status" value="1"/>
</dbReference>
<name>A0A3N6MK70_9BURK</name>
<keyword evidence="2 4" id="KW-0808">Transferase</keyword>
<dbReference type="GO" id="GO:0052706">
    <property type="term" value="F:L-histidine N(alpha)-methyltransferase activity"/>
    <property type="evidence" value="ECO:0007669"/>
    <property type="project" value="UniProtKB-EC"/>
</dbReference>
<dbReference type="Pfam" id="PF10017">
    <property type="entry name" value="Methyltransf_33"/>
    <property type="match status" value="1"/>
</dbReference>
<dbReference type="NCBIfam" id="TIGR03438">
    <property type="entry name" value="egtD_ergothio"/>
    <property type="match status" value="1"/>
</dbReference>
<dbReference type="EC" id="2.1.1.44" evidence="4"/>
<proteinExistence type="predicted"/>
<dbReference type="PANTHER" id="PTHR43397">
    <property type="entry name" value="ERGOTHIONEINE BIOSYNTHESIS PROTEIN 1"/>
    <property type="match status" value="1"/>
</dbReference>
<dbReference type="Gene3D" id="3.40.50.150">
    <property type="entry name" value="Vaccinia Virus protein VP39"/>
    <property type="match status" value="1"/>
</dbReference>
<keyword evidence="1 4" id="KW-0489">Methyltransferase</keyword>